<name>A0A9P4I5X0_9PEZI</name>
<dbReference type="Gene3D" id="3.40.50.720">
    <property type="entry name" value="NAD(P)-binding Rossmann-like Domain"/>
    <property type="match status" value="1"/>
</dbReference>
<keyword evidence="2" id="KW-0521">NADP</keyword>
<dbReference type="AlphaFoldDB" id="A0A9P4I5X0"/>
<dbReference type="Pfam" id="PF13561">
    <property type="entry name" value="adh_short_C2"/>
    <property type="match status" value="1"/>
</dbReference>
<evidence type="ECO:0000313" key="5">
    <source>
        <dbReference type="Proteomes" id="UP000799772"/>
    </source>
</evidence>
<keyword evidence="3" id="KW-0560">Oxidoreductase</keyword>
<proteinExistence type="inferred from homology"/>
<dbReference type="OrthoDB" id="1669814at2759"/>
<accession>A0A9P4I5X0</accession>
<evidence type="ECO:0000256" key="1">
    <source>
        <dbReference type="ARBA" id="ARBA00006484"/>
    </source>
</evidence>
<gene>
    <name evidence="4" type="ORF">NA57DRAFT_48927</name>
</gene>
<dbReference type="InterPro" id="IPR002347">
    <property type="entry name" value="SDR_fam"/>
</dbReference>
<comment type="similarity">
    <text evidence="1">Belongs to the short-chain dehydrogenases/reductases (SDR) family.</text>
</comment>
<dbReference type="GO" id="GO:0016491">
    <property type="term" value="F:oxidoreductase activity"/>
    <property type="evidence" value="ECO:0007669"/>
    <property type="project" value="UniProtKB-KW"/>
</dbReference>
<dbReference type="PRINTS" id="PR00080">
    <property type="entry name" value="SDRFAMILY"/>
</dbReference>
<dbReference type="PRINTS" id="PR00081">
    <property type="entry name" value="GDHRDH"/>
</dbReference>
<dbReference type="FunFam" id="3.40.50.720:FF:000084">
    <property type="entry name" value="Short-chain dehydrogenase reductase"/>
    <property type="match status" value="1"/>
</dbReference>
<dbReference type="InterPro" id="IPR036291">
    <property type="entry name" value="NAD(P)-bd_dom_sf"/>
</dbReference>
<dbReference type="CDD" id="cd05233">
    <property type="entry name" value="SDR_c"/>
    <property type="match status" value="1"/>
</dbReference>
<sequence length="253" mass="27073">MSDYFQDKVIAISGGASGMGLEAAQLLSSKGAKVSIADVQEGRLEEVKKEIESSGCQCLVCVTDVRIEAQVQIWISNTISHFGRLDGVANLAAIVGKDVLMKATEDITTEDWNLVIGVNLTGMMNCLRAQIPHLKAGASIVVVSSISGQRGFEKNGAYCASKHGVIGLSRCTAKELGPKGIRLNIVAPGPIDTPLMRQTDDTRPDNQDMDFFSHLALKRVGKPLEVAELIEFLLSDKSSFITGAVINIDGGWV</sequence>
<dbReference type="SUPFAM" id="SSF51735">
    <property type="entry name" value="NAD(P)-binding Rossmann-fold domains"/>
    <property type="match status" value="1"/>
</dbReference>
<comment type="caution">
    <text evidence="4">The sequence shown here is derived from an EMBL/GenBank/DDBJ whole genome shotgun (WGS) entry which is preliminary data.</text>
</comment>
<evidence type="ECO:0000256" key="3">
    <source>
        <dbReference type="ARBA" id="ARBA00023002"/>
    </source>
</evidence>
<keyword evidence="5" id="KW-1185">Reference proteome</keyword>
<organism evidence="4 5">
    <name type="scientific">Rhizodiscina lignyota</name>
    <dbReference type="NCBI Taxonomy" id="1504668"/>
    <lineage>
        <taxon>Eukaryota</taxon>
        <taxon>Fungi</taxon>
        <taxon>Dikarya</taxon>
        <taxon>Ascomycota</taxon>
        <taxon>Pezizomycotina</taxon>
        <taxon>Dothideomycetes</taxon>
        <taxon>Pleosporomycetidae</taxon>
        <taxon>Aulographales</taxon>
        <taxon>Rhizodiscinaceae</taxon>
        <taxon>Rhizodiscina</taxon>
    </lineage>
</organism>
<protein>
    <submittedName>
        <fullName evidence="4">NAD(P)-binding protein</fullName>
    </submittedName>
</protein>
<dbReference type="PANTHER" id="PTHR24321:SF8">
    <property type="entry name" value="ESTRADIOL 17-BETA-DEHYDROGENASE 8-RELATED"/>
    <property type="match status" value="1"/>
</dbReference>
<dbReference type="PANTHER" id="PTHR24321">
    <property type="entry name" value="DEHYDROGENASES, SHORT CHAIN"/>
    <property type="match status" value="1"/>
</dbReference>
<reference evidence="4" key="1">
    <citation type="journal article" date="2020" name="Stud. Mycol.">
        <title>101 Dothideomycetes genomes: a test case for predicting lifestyles and emergence of pathogens.</title>
        <authorList>
            <person name="Haridas S."/>
            <person name="Albert R."/>
            <person name="Binder M."/>
            <person name="Bloem J."/>
            <person name="Labutti K."/>
            <person name="Salamov A."/>
            <person name="Andreopoulos B."/>
            <person name="Baker S."/>
            <person name="Barry K."/>
            <person name="Bills G."/>
            <person name="Bluhm B."/>
            <person name="Cannon C."/>
            <person name="Castanera R."/>
            <person name="Culley D."/>
            <person name="Daum C."/>
            <person name="Ezra D."/>
            <person name="Gonzalez J."/>
            <person name="Henrissat B."/>
            <person name="Kuo A."/>
            <person name="Liang C."/>
            <person name="Lipzen A."/>
            <person name="Lutzoni F."/>
            <person name="Magnuson J."/>
            <person name="Mondo S."/>
            <person name="Nolan M."/>
            <person name="Ohm R."/>
            <person name="Pangilinan J."/>
            <person name="Park H.-J."/>
            <person name="Ramirez L."/>
            <person name="Alfaro M."/>
            <person name="Sun H."/>
            <person name="Tritt A."/>
            <person name="Yoshinaga Y."/>
            <person name="Zwiers L.-H."/>
            <person name="Turgeon B."/>
            <person name="Goodwin S."/>
            <person name="Spatafora J."/>
            <person name="Crous P."/>
            <person name="Grigoriev I."/>
        </authorList>
    </citation>
    <scope>NUCLEOTIDE SEQUENCE</scope>
    <source>
        <strain evidence="4">CBS 133067</strain>
    </source>
</reference>
<evidence type="ECO:0000313" key="4">
    <source>
        <dbReference type="EMBL" id="KAF2093285.1"/>
    </source>
</evidence>
<dbReference type="InterPro" id="IPR020904">
    <property type="entry name" value="Sc_DH/Rdtase_CS"/>
</dbReference>
<dbReference type="Proteomes" id="UP000799772">
    <property type="component" value="Unassembled WGS sequence"/>
</dbReference>
<evidence type="ECO:0000256" key="2">
    <source>
        <dbReference type="ARBA" id="ARBA00022857"/>
    </source>
</evidence>
<dbReference type="PROSITE" id="PS00061">
    <property type="entry name" value="ADH_SHORT"/>
    <property type="match status" value="1"/>
</dbReference>
<dbReference type="EMBL" id="ML978139">
    <property type="protein sequence ID" value="KAF2093285.1"/>
    <property type="molecule type" value="Genomic_DNA"/>
</dbReference>